<feature type="domain" description="26S proteasome regulatory subunit Rpn7 N-terminal" evidence="8">
    <location>
        <begin position="145"/>
        <end position="336"/>
    </location>
</feature>
<evidence type="ECO:0000256" key="5">
    <source>
        <dbReference type="ARBA" id="ARBA00023242"/>
    </source>
</evidence>
<dbReference type="PANTHER" id="PTHR14145:SF2">
    <property type="entry name" value="COP9 SIGNALOSOME COMPLEX SUBUNIT 1"/>
    <property type="match status" value="1"/>
</dbReference>
<feature type="compositionally biased region" description="Basic residues" evidence="6">
    <location>
        <begin position="561"/>
        <end position="570"/>
    </location>
</feature>
<sequence length="583" mass="67640">MSENRQLENSYLQLNDQSGMDSTEIAPEYIPDPVSVVPAEIPSILKKPDINEQPKEIKEEEKIIEHKELHKIDDCTIDYEDFANNFDIYITYERIKHIIEICPSKKEEGYTFLYHQLKEKTKNLAVCLNVYQKLSEINPNIPKMDTSWQQILNNNIKATQYQLKANHKSAMETGSKVLLRNQLLEQVEFCIEVGDFIGANKILASISTDYAIEEIDQLKLFSKIISVTFYQEFYERLDAILQQLKRQLTVYDTHKALSGDNRPRSVNVIALKKESDDYDEIKNTFSIYSGFYAFFKRQYNNAAKHFKDVNLDILKTPYILSPKDICRYSALSALACDVNQQFNDDDLDREEIDREINMKNKHPFASNPAFRKLINRDEKIQRIFDSFYKNDFEETFHLINGMKDEFLMDKFINVQYDHLIKEITKNAVLRYMKPLANGSIDTMGRALCIEKPYLLNIIEELVFSGKLECKLDVVTNTFVNVIRNCKEDFFNDLLLSQKYLMAKSKISIIQSICLRSNIIHGTSQKLDDGRSQQDRRFDVSKFSSALHGYIIEGSGRRKTAIRHVKSKKKVPSTSKAVPMDVDG</sequence>
<evidence type="ECO:0000256" key="2">
    <source>
        <dbReference type="ARBA" id="ARBA00004496"/>
    </source>
</evidence>
<dbReference type="Pfam" id="PF01399">
    <property type="entry name" value="PCI"/>
    <property type="match status" value="1"/>
</dbReference>
<dbReference type="GO" id="GO:0005737">
    <property type="term" value="C:cytoplasm"/>
    <property type="evidence" value="ECO:0007669"/>
    <property type="project" value="UniProtKB-SubCell"/>
</dbReference>
<evidence type="ECO:0000256" key="6">
    <source>
        <dbReference type="SAM" id="MobiDB-lite"/>
    </source>
</evidence>
<dbReference type="InterPro" id="IPR045135">
    <property type="entry name" value="Rpn7_N"/>
</dbReference>
<accession>A0A0N4Z499</accession>
<comment type="subcellular location">
    <subcellularLocation>
        <location evidence="2">Cytoplasm</location>
    </subcellularLocation>
    <subcellularLocation>
        <location evidence="1">Nucleus</location>
    </subcellularLocation>
</comment>
<evidence type="ECO:0000313" key="9">
    <source>
        <dbReference type="Proteomes" id="UP000038045"/>
    </source>
</evidence>
<dbReference type="STRING" id="131310.A0A0N4Z499"/>
<evidence type="ECO:0000259" key="7">
    <source>
        <dbReference type="Pfam" id="PF01399"/>
    </source>
</evidence>
<keyword evidence="3" id="KW-0963">Cytoplasm</keyword>
<dbReference type="InterPro" id="IPR000717">
    <property type="entry name" value="PCI_dom"/>
</dbReference>
<evidence type="ECO:0000259" key="8">
    <source>
        <dbReference type="Pfam" id="PF10602"/>
    </source>
</evidence>
<dbReference type="Gene3D" id="1.25.40.570">
    <property type="match status" value="1"/>
</dbReference>
<organism evidence="9 10">
    <name type="scientific">Parastrongyloides trichosuri</name>
    <name type="common">Possum-specific nematode worm</name>
    <dbReference type="NCBI Taxonomy" id="131310"/>
    <lineage>
        <taxon>Eukaryota</taxon>
        <taxon>Metazoa</taxon>
        <taxon>Ecdysozoa</taxon>
        <taxon>Nematoda</taxon>
        <taxon>Chromadorea</taxon>
        <taxon>Rhabditida</taxon>
        <taxon>Tylenchina</taxon>
        <taxon>Panagrolaimomorpha</taxon>
        <taxon>Strongyloidoidea</taxon>
        <taxon>Strongyloididae</taxon>
        <taxon>Parastrongyloides</taxon>
    </lineage>
</organism>
<keyword evidence="4" id="KW-0736">Signalosome</keyword>
<evidence type="ECO:0000313" key="10">
    <source>
        <dbReference type="WBParaSite" id="PTRK_0000181900.1"/>
    </source>
</evidence>
<dbReference type="InterPro" id="IPR019585">
    <property type="entry name" value="Rpn7/CSN1"/>
</dbReference>
<keyword evidence="9" id="KW-1185">Reference proteome</keyword>
<protein>
    <submittedName>
        <fullName evidence="10">PCI domain-containing protein</fullName>
    </submittedName>
</protein>
<evidence type="ECO:0000256" key="4">
    <source>
        <dbReference type="ARBA" id="ARBA00022790"/>
    </source>
</evidence>
<reference evidence="10" key="1">
    <citation type="submission" date="2017-02" db="UniProtKB">
        <authorList>
            <consortium name="WormBaseParasite"/>
        </authorList>
    </citation>
    <scope>IDENTIFICATION</scope>
</reference>
<keyword evidence="5" id="KW-0539">Nucleus</keyword>
<proteinExistence type="predicted"/>
<dbReference type="Proteomes" id="UP000038045">
    <property type="component" value="Unplaced"/>
</dbReference>
<name>A0A0N4Z499_PARTI</name>
<dbReference type="WBParaSite" id="PTRK_0000181900.1">
    <property type="protein sequence ID" value="PTRK_0000181900.1"/>
    <property type="gene ID" value="PTRK_0000181900"/>
</dbReference>
<dbReference type="AlphaFoldDB" id="A0A0N4Z499"/>
<evidence type="ECO:0000256" key="3">
    <source>
        <dbReference type="ARBA" id="ARBA00022490"/>
    </source>
</evidence>
<dbReference type="GO" id="GO:0008180">
    <property type="term" value="C:COP9 signalosome"/>
    <property type="evidence" value="ECO:0007669"/>
    <property type="project" value="UniProtKB-KW"/>
</dbReference>
<feature type="domain" description="PCI" evidence="7">
    <location>
        <begin position="403"/>
        <end position="478"/>
    </location>
</feature>
<dbReference type="Pfam" id="PF10602">
    <property type="entry name" value="RPN7"/>
    <property type="match status" value="1"/>
</dbReference>
<dbReference type="PANTHER" id="PTHR14145">
    <property type="entry name" value="26S PROTESOME SUBUNIT 6"/>
    <property type="match status" value="1"/>
</dbReference>
<feature type="region of interest" description="Disordered" evidence="6">
    <location>
        <begin position="561"/>
        <end position="583"/>
    </location>
</feature>
<evidence type="ECO:0000256" key="1">
    <source>
        <dbReference type="ARBA" id="ARBA00004123"/>
    </source>
</evidence>